<name>A0A2N8KW67_9BURK</name>
<protein>
    <submittedName>
        <fullName evidence="2">Uncharacterized protein</fullName>
    </submittedName>
</protein>
<accession>A0A2N8KW67</accession>
<keyword evidence="1" id="KW-1133">Transmembrane helix</keyword>
<keyword evidence="3" id="KW-1185">Reference proteome</keyword>
<dbReference type="AlphaFoldDB" id="A0A2N8KW67"/>
<proteinExistence type="predicted"/>
<gene>
    <name evidence="2" type="ORF">C1O66_09205</name>
</gene>
<reference evidence="2 3" key="1">
    <citation type="submission" date="2018-01" db="EMBL/GenBank/DDBJ databases">
        <title>Draft genome sequence of Paucibacter aquatile CR182 isolated from freshwater of the Nakdong River.</title>
        <authorList>
            <person name="Choi A."/>
            <person name="Chung E.J."/>
        </authorList>
    </citation>
    <scope>NUCLEOTIDE SEQUENCE [LARGE SCALE GENOMIC DNA]</scope>
    <source>
        <strain evidence="2 3">CR182</strain>
    </source>
</reference>
<evidence type="ECO:0000313" key="3">
    <source>
        <dbReference type="Proteomes" id="UP000235916"/>
    </source>
</evidence>
<dbReference type="RefSeq" id="WP_102767601.1">
    <property type="nucleotide sequence ID" value="NZ_CP124551.1"/>
</dbReference>
<dbReference type="Proteomes" id="UP000235916">
    <property type="component" value="Unassembled WGS sequence"/>
</dbReference>
<feature type="transmembrane region" description="Helical" evidence="1">
    <location>
        <begin position="29"/>
        <end position="52"/>
    </location>
</feature>
<keyword evidence="1" id="KW-0812">Transmembrane</keyword>
<organism evidence="2 3">
    <name type="scientific">Kinneretia aquatilis</name>
    <dbReference type="NCBI Taxonomy" id="2070761"/>
    <lineage>
        <taxon>Bacteria</taxon>
        <taxon>Pseudomonadati</taxon>
        <taxon>Pseudomonadota</taxon>
        <taxon>Betaproteobacteria</taxon>
        <taxon>Burkholderiales</taxon>
        <taxon>Sphaerotilaceae</taxon>
        <taxon>Roseateles</taxon>
    </lineage>
</organism>
<comment type="caution">
    <text evidence="2">The sequence shown here is derived from an EMBL/GenBank/DDBJ whole genome shotgun (WGS) entry which is preliminary data.</text>
</comment>
<evidence type="ECO:0000313" key="2">
    <source>
        <dbReference type="EMBL" id="PND37681.1"/>
    </source>
</evidence>
<sequence>MKLLLWLILLVICWPLALMALLLWPLVWLISLPFRLIGISVEAVFALLRALLFLPARLLGHRDA</sequence>
<keyword evidence="1" id="KW-0472">Membrane</keyword>
<evidence type="ECO:0000256" key="1">
    <source>
        <dbReference type="SAM" id="Phobius"/>
    </source>
</evidence>
<dbReference type="EMBL" id="POSP01000003">
    <property type="protein sequence ID" value="PND37681.1"/>
    <property type="molecule type" value="Genomic_DNA"/>
</dbReference>